<organism evidence="8 9">
    <name type="scientific">Hoeflea poritis</name>
    <dbReference type="NCBI Taxonomy" id="2993659"/>
    <lineage>
        <taxon>Bacteria</taxon>
        <taxon>Pseudomonadati</taxon>
        <taxon>Pseudomonadota</taxon>
        <taxon>Alphaproteobacteria</taxon>
        <taxon>Hyphomicrobiales</taxon>
        <taxon>Rhizobiaceae</taxon>
        <taxon>Hoeflea</taxon>
    </lineage>
</organism>
<proteinExistence type="inferred from homology"/>
<dbReference type="Pfam" id="PF22692">
    <property type="entry name" value="LlgE_F_G_D1"/>
    <property type="match status" value="1"/>
</dbReference>
<accession>A0ABT4VS58</accession>
<reference evidence="8" key="1">
    <citation type="submission" date="2022-11" db="EMBL/GenBank/DDBJ databases">
        <title>Hoeflea poritis sp. nov., isolated from scleractinian coral Porites lutea.</title>
        <authorList>
            <person name="Zhang G."/>
            <person name="Wei Q."/>
            <person name="Cai L."/>
        </authorList>
    </citation>
    <scope>NUCLEOTIDE SEQUENCE</scope>
    <source>
        <strain evidence="8">E7-10</strain>
    </source>
</reference>
<dbReference type="InterPro" id="IPR010930">
    <property type="entry name" value="Flg_bb/hook_C_dom"/>
</dbReference>
<keyword evidence="3 4" id="KW-0975">Bacterial flagellum</keyword>
<keyword evidence="8" id="KW-0969">Cilium</keyword>
<sequence length="236" mass="24941">MQSSLYVALSSQIALENRLNTLADNIANASTIGYRPTEIRFESLLSDNTAFVSEGQTYLSTIGGGMTQTENLLDFAVQGEGWFAIETPAGLTLTRDGRFTMAEGGDLVTLNGYPVLDPGGAPIQLDGAAGPPEVSRDGLLRQNGAVVGSIGVYAADLEQGFIRFENSGIVPTANPEPIVDRANSGVLQGYLEDSGVNAMSEMSRLIMVTRAFENAASLIKEGENTLDEAVRTLGTT</sequence>
<evidence type="ECO:0000313" key="9">
    <source>
        <dbReference type="Proteomes" id="UP001148313"/>
    </source>
</evidence>
<evidence type="ECO:0000256" key="3">
    <source>
        <dbReference type="ARBA" id="ARBA00023143"/>
    </source>
</evidence>
<protein>
    <submittedName>
        <fullName evidence="8">Flagellar basal-body rod protein FlgF</fullName>
    </submittedName>
</protein>
<dbReference type="NCBIfam" id="NF009282">
    <property type="entry name" value="PRK12642.1"/>
    <property type="match status" value="1"/>
</dbReference>
<dbReference type="RefSeq" id="WP_271091343.1">
    <property type="nucleotide sequence ID" value="NZ_JAPJZH010000013.1"/>
</dbReference>
<dbReference type="SUPFAM" id="SSF117143">
    <property type="entry name" value="Flagellar hook protein flgE"/>
    <property type="match status" value="1"/>
</dbReference>
<dbReference type="PANTHER" id="PTHR30435">
    <property type="entry name" value="FLAGELLAR PROTEIN"/>
    <property type="match status" value="1"/>
</dbReference>
<dbReference type="Pfam" id="PF00460">
    <property type="entry name" value="Flg_bb_rod"/>
    <property type="match status" value="1"/>
</dbReference>
<name>A0ABT4VS58_9HYPH</name>
<feature type="domain" description="Flagellar hook protein FlgE/F/G-like D1" evidence="7">
    <location>
        <begin position="76"/>
        <end position="139"/>
    </location>
</feature>
<gene>
    <name evidence="8" type="primary">flgF</name>
    <name evidence="8" type="ORF">OOZ53_19290</name>
</gene>
<comment type="similarity">
    <text evidence="2 4">Belongs to the flagella basal body rod proteins family.</text>
</comment>
<evidence type="ECO:0000259" key="7">
    <source>
        <dbReference type="Pfam" id="PF22692"/>
    </source>
</evidence>
<keyword evidence="9" id="KW-1185">Reference proteome</keyword>
<dbReference type="PANTHER" id="PTHR30435:SF19">
    <property type="entry name" value="FLAGELLAR BASAL-BODY ROD PROTEIN FLGG"/>
    <property type="match status" value="1"/>
</dbReference>
<comment type="subcellular location">
    <subcellularLocation>
        <location evidence="1 4">Bacterial flagellum basal body</location>
    </subcellularLocation>
</comment>
<dbReference type="InterPro" id="IPR020013">
    <property type="entry name" value="Flagellar_FlgE/F/G"/>
</dbReference>
<dbReference type="Proteomes" id="UP001148313">
    <property type="component" value="Unassembled WGS sequence"/>
</dbReference>
<comment type="caution">
    <text evidence="8">The sequence shown here is derived from an EMBL/GenBank/DDBJ whole genome shotgun (WGS) entry which is preliminary data.</text>
</comment>
<dbReference type="InterPro" id="IPR001444">
    <property type="entry name" value="Flag_bb_rod_N"/>
</dbReference>
<evidence type="ECO:0000256" key="4">
    <source>
        <dbReference type="RuleBase" id="RU362116"/>
    </source>
</evidence>
<dbReference type="NCBIfam" id="TIGR03506">
    <property type="entry name" value="FlgEFG_subfam"/>
    <property type="match status" value="1"/>
</dbReference>
<keyword evidence="8" id="KW-0966">Cell projection</keyword>
<dbReference type="InterPro" id="IPR037925">
    <property type="entry name" value="FlgE/F/G-like"/>
</dbReference>
<keyword evidence="8" id="KW-0282">Flagellum</keyword>
<evidence type="ECO:0000259" key="5">
    <source>
        <dbReference type="Pfam" id="PF00460"/>
    </source>
</evidence>
<feature type="domain" description="Flagellar basal body rod protein N-terminal" evidence="5">
    <location>
        <begin position="5"/>
        <end position="35"/>
    </location>
</feature>
<evidence type="ECO:0000259" key="6">
    <source>
        <dbReference type="Pfam" id="PF06429"/>
    </source>
</evidence>
<feature type="domain" description="Flagellar basal-body/hook protein C-terminal" evidence="6">
    <location>
        <begin position="188"/>
        <end position="230"/>
    </location>
</feature>
<evidence type="ECO:0000313" key="8">
    <source>
        <dbReference type="EMBL" id="MDA4847514.1"/>
    </source>
</evidence>
<evidence type="ECO:0000256" key="2">
    <source>
        <dbReference type="ARBA" id="ARBA00009677"/>
    </source>
</evidence>
<dbReference type="InterPro" id="IPR053967">
    <property type="entry name" value="LlgE_F_G-like_D1"/>
</dbReference>
<dbReference type="Pfam" id="PF06429">
    <property type="entry name" value="Flg_bbr_C"/>
    <property type="match status" value="1"/>
</dbReference>
<dbReference type="EMBL" id="JAPJZH010000013">
    <property type="protein sequence ID" value="MDA4847514.1"/>
    <property type="molecule type" value="Genomic_DNA"/>
</dbReference>
<evidence type="ECO:0000256" key="1">
    <source>
        <dbReference type="ARBA" id="ARBA00004117"/>
    </source>
</evidence>